<dbReference type="SUPFAM" id="SSF52402">
    <property type="entry name" value="Adenine nucleotide alpha hydrolases-like"/>
    <property type="match status" value="1"/>
</dbReference>
<dbReference type="RefSeq" id="WP_174510718.1">
    <property type="nucleotide sequence ID" value="NZ_CABFMQ020000001.1"/>
</dbReference>
<dbReference type="GO" id="GO:0005886">
    <property type="term" value="C:plasma membrane"/>
    <property type="evidence" value="ECO:0007669"/>
    <property type="project" value="TreeGrafter"/>
</dbReference>
<gene>
    <name evidence="15" type="ORF">MPC4_10003</name>
</gene>
<evidence type="ECO:0000259" key="14">
    <source>
        <dbReference type="PROSITE" id="PS50109"/>
    </source>
</evidence>
<evidence type="ECO:0000256" key="2">
    <source>
        <dbReference type="ARBA" id="ARBA00004141"/>
    </source>
</evidence>
<dbReference type="InterPro" id="IPR025201">
    <property type="entry name" value="KdpD_TM"/>
</dbReference>
<evidence type="ECO:0000256" key="11">
    <source>
        <dbReference type="ARBA" id="ARBA00023012"/>
    </source>
</evidence>
<feature type="domain" description="Histidine kinase" evidence="14">
    <location>
        <begin position="673"/>
        <end position="891"/>
    </location>
</feature>
<dbReference type="Pfam" id="PF00512">
    <property type="entry name" value="HisKA"/>
    <property type="match status" value="1"/>
</dbReference>
<dbReference type="Gene3D" id="3.30.450.40">
    <property type="match status" value="1"/>
</dbReference>
<evidence type="ECO:0000256" key="4">
    <source>
        <dbReference type="ARBA" id="ARBA00022553"/>
    </source>
</evidence>
<protein>
    <recommendedName>
        <fullName evidence="3">histidine kinase</fullName>
        <ecNumber evidence="3">2.7.13.3</ecNumber>
    </recommendedName>
</protein>
<keyword evidence="5" id="KW-0808">Transferase</keyword>
<dbReference type="PRINTS" id="PR00344">
    <property type="entry name" value="BCTRLSENSOR"/>
</dbReference>
<comment type="subcellular location">
    <subcellularLocation>
        <location evidence="2">Membrane</location>
        <topology evidence="2">Multi-pass membrane protein</topology>
    </subcellularLocation>
</comment>
<dbReference type="GO" id="GO:0000155">
    <property type="term" value="F:phosphorelay sensor kinase activity"/>
    <property type="evidence" value="ECO:0007669"/>
    <property type="project" value="InterPro"/>
</dbReference>
<organism evidence="15 16">
    <name type="scientific">Methylocella tundrae</name>
    <dbReference type="NCBI Taxonomy" id="227605"/>
    <lineage>
        <taxon>Bacteria</taxon>
        <taxon>Pseudomonadati</taxon>
        <taxon>Pseudomonadota</taxon>
        <taxon>Alphaproteobacteria</taxon>
        <taxon>Hyphomicrobiales</taxon>
        <taxon>Beijerinckiaceae</taxon>
        <taxon>Methylocella</taxon>
    </lineage>
</organism>
<name>A0A8B6M0Z1_METTU</name>
<dbReference type="InterPro" id="IPR003661">
    <property type="entry name" value="HisK_dim/P_dom"/>
</dbReference>
<dbReference type="CDD" id="cd00075">
    <property type="entry name" value="HATPase"/>
    <property type="match status" value="1"/>
</dbReference>
<evidence type="ECO:0000256" key="12">
    <source>
        <dbReference type="ARBA" id="ARBA00023136"/>
    </source>
</evidence>
<dbReference type="AlphaFoldDB" id="A0A8B6M0Z1"/>
<proteinExistence type="predicted"/>
<comment type="catalytic activity">
    <reaction evidence="1">
        <text>ATP + protein L-histidine = ADP + protein N-phospho-L-histidine.</text>
        <dbReference type="EC" id="2.7.13.3"/>
    </reaction>
</comment>
<dbReference type="SUPFAM" id="SSF52540">
    <property type="entry name" value="P-loop containing nucleoside triphosphate hydrolases"/>
    <property type="match status" value="1"/>
</dbReference>
<dbReference type="Pfam" id="PF13493">
    <property type="entry name" value="DUF4118"/>
    <property type="match status" value="1"/>
</dbReference>
<keyword evidence="10 13" id="KW-1133">Transmembrane helix</keyword>
<dbReference type="GO" id="GO:0005737">
    <property type="term" value="C:cytoplasm"/>
    <property type="evidence" value="ECO:0007669"/>
    <property type="project" value="UniProtKB-ARBA"/>
</dbReference>
<dbReference type="InterPro" id="IPR003018">
    <property type="entry name" value="GAF"/>
</dbReference>
<dbReference type="Gene3D" id="3.40.50.620">
    <property type="entry name" value="HUPs"/>
    <property type="match status" value="1"/>
</dbReference>
<dbReference type="InterPro" id="IPR003852">
    <property type="entry name" value="Sig_transdc_His_kinase_KdpD_N"/>
</dbReference>
<dbReference type="Pfam" id="PF13492">
    <property type="entry name" value="GAF_3"/>
    <property type="match status" value="1"/>
</dbReference>
<feature type="transmembrane region" description="Helical" evidence="13">
    <location>
        <begin position="398"/>
        <end position="420"/>
    </location>
</feature>
<accession>A0A8B6M0Z1</accession>
<evidence type="ECO:0000313" key="16">
    <source>
        <dbReference type="Proteomes" id="UP000485880"/>
    </source>
</evidence>
<evidence type="ECO:0000256" key="10">
    <source>
        <dbReference type="ARBA" id="ARBA00022989"/>
    </source>
</evidence>
<dbReference type="Gene3D" id="1.10.287.130">
    <property type="match status" value="1"/>
</dbReference>
<dbReference type="Gene3D" id="3.30.565.10">
    <property type="entry name" value="Histidine kinase-like ATPase, C-terminal domain"/>
    <property type="match status" value="1"/>
</dbReference>
<feature type="transmembrane region" description="Helical" evidence="13">
    <location>
        <begin position="479"/>
        <end position="499"/>
    </location>
</feature>
<evidence type="ECO:0000256" key="6">
    <source>
        <dbReference type="ARBA" id="ARBA00022692"/>
    </source>
</evidence>
<evidence type="ECO:0000256" key="8">
    <source>
        <dbReference type="ARBA" id="ARBA00022777"/>
    </source>
</evidence>
<sequence length="900" mass="97243">MAGSERKGEKQRPDPDALLALASKEARGKLTVFLGAAPGVGKTFAMLARAQSLKAASDIVVGLVETHGRAETAGLLEGLEVLPRRTVPYRGQTIEEFDIDAALARKPGIIIVDELAHTNAPESRHPKRYQDVEELIRAGIDVWTAMNIQHLEGLSDVVARITGVAVRETVPDSVLKLADEVIVVDITPAELIQRLKDGKVYVPDNARRAIDGFFKPGTLTALRELALRRTADRVDDQMVDFLRQNVIEGPWATAERLLVCVGPQSSSEKLVRAASRLADGLNAPWTAVHLERAGEELNPRADNARIDETLRLAERLGAETMRVSASDFATEILRIARRENVTQIVLGRSAAGWWSHLRGKCLSDAIMRQASDIGVHIIADEEVEPSSAPRWRLPAFKFGSIAALATAGSVAGAVLIGLGLQLIVKLPNVSMLFMMAVLLCAIYFGRWYAISAAALSFFAYNFFFIPPVYTLTIAEPHEFFALILFLIVAVLAGGLAGRIHDQAETVRKRSASTQALYEFSRKLSGAVKLDDVLWASASHLRNALKADVVLLLPEDGELQVKLSWPPDVTLDGTEMTAARWALDKAEPAGRGSGTLPNLAFQFRPLLTPRGVIGVCGFRQGKATPPLEAGEERELAALLDQTAIALDRALLTRESAKTAALKQSEKLNSALLSSLSHDLRTPLSSIIGAVTTLRQLGEKMSAASHDDLLASIEEEAGRLSRFVSNLLDMTRLEGGALRPKRDWVDVCDVIRAAADRGRKAFPERAIEVSLALDLPLVRGDGALLQQVLFNLIDNANKYGGADAPTSIFARRDGGDVVISVTDLGKGVPPADLERIFDKFVRRGKVDGRVAGTGLGLSISRGFIEAMGGSIKAESPAVRKRGTRIVIRLPAADANVGERSPP</sequence>
<reference evidence="15 16" key="1">
    <citation type="submission" date="2019-05" db="EMBL/GenBank/DDBJ databases">
        <authorList>
            <person name="Farhan Ul Haque M."/>
        </authorList>
    </citation>
    <scope>NUCLEOTIDE SEQUENCE [LARGE SCALE GENOMIC DNA]</scope>
    <source>
        <strain evidence="15">2</strain>
    </source>
</reference>
<dbReference type="InterPro" id="IPR027417">
    <property type="entry name" value="P-loop_NTPase"/>
</dbReference>
<dbReference type="CDD" id="cd01987">
    <property type="entry name" value="USP_KdpD-like"/>
    <property type="match status" value="1"/>
</dbReference>
<dbReference type="Gene3D" id="1.20.120.620">
    <property type="entry name" value="Backbone structure of the membrane domain of e. Coli histidine kinase receptor kdpd"/>
    <property type="match status" value="1"/>
</dbReference>
<dbReference type="FunFam" id="3.40.50.300:FF:000483">
    <property type="entry name" value="Sensor histidine kinase KdpD"/>
    <property type="match status" value="1"/>
</dbReference>
<evidence type="ECO:0000313" key="15">
    <source>
        <dbReference type="EMBL" id="VTZ48053.1"/>
    </source>
</evidence>
<dbReference type="InterPro" id="IPR004358">
    <property type="entry name" value="Sig_transdc_His_kin-like_C"/>
</dbReference>
<keyword evidence="7" id="KW-0547">Nucleotide-binding</keyword>
<dbReference type="InterPro" id="IPR005467">
    <property type="entry name" value="His_kinase_dom"/>
</dbReference>
<dbReference type="SMART" id="SM00388">
    <property type="entry name" value="HisKA"/>
    <property type="match status" value="1"/>
</dbReference>
<dbReference type="SUPFAM" id="SSF55781">
    <property type="entry name" value="GAF domain-like"/>
    <property type="match status" value="1"/>
</dbReference>
<evidence type="ECO:0000256" key="3">
    <source>
        <dbReference type="ARBA" id="ARBA00012438"/>
    </source>
</evidence>
<keyword evidence="8 15" id="KW-0418">Kinase</keyword>
<dbReference type="SUPFAM" id="SSF47384">
    <property type="entry name" value="Homodimeric domain of signal transducing histidine kinase"/>
    <property type="match status" value="1"/>
</dbReference>
<dbReference type="SUPFAM" id="SSF55874">
    <property type="entry name" value="ATPase domain of HSP90 chaperone/DNA topoisomerase II/histidine kinase"/>
    <property type="match status" value="1"/>
</dbReference>
<dbReference type="InterPro" id="IPR038318">
    <property type="entry name" value="KdpD_sf"/>
</dbReference>
<keyword evidence="4" id="KW-0597">Phosphoprotein</keyword>
<dbReference type="PANTHER" id="PTHR45569:SF1">
    <property type="entry name" value="SENSOR PROTEIN KDPD"/>
    <property type="match status" value="1"/>
</dbReference>
<evidence type="ECO:0000256" key="9">
    <source>
        <dbReference type="ARBA" id="ARBA00022840"/>
    </source>
</evidence>
<evidence type="ECO:0000256" key="5">
    <source>
        <dbReference type="ARBA" id="ARBA00022679"/>
    </source>
</evidence>
<dbReference type="EMBL" id="CABFMQ020000001">
    <property type="protein sequence ID" value="VTZ48053.1"/>
    <property type="molecule type" value="Genomic_DNA"/>
</dbReference>
<evidence type="ECO:0000256" key="7">
    <source>
        <dbReference type="ARBA" id="ARBA00022741"/>
    </source>
</evidence>
<dbReference type="InterPro" id="IPR052023">
    <property type="entry name" value="Histidine_kinase_KdpD"/>
</dbReference>
<dbReference type="EC" id="2.7.13.3" evidence="3"/>
<dbReference type="CDD" id="cd00082">
    <property type="entry name" value="HisKA"/>
    <property type="match status" value="1"/>
</dbReference>
<dbReference type="InterPro" id="IPR014729">
    <property type="entry name" value="Rossmann-like_a/b/a_fold"/>
</dbReference>
<keyword evidence="12 13" id="KW-0472">Membrane</keyword>
<dbReference type="InterPro" id="IPR036097">
    <property type="entry name" value="HisK_dim/P_sf"/>
</dbReference>
<comment type="caution">
    <text evidence="15">The sequence shown here is derived from an EMBL/GenBank/DDBJ whole genome shotgun (WGS) entry which is preliminary data.</text>
</comment>
<feature type="transmembrane region" description="Helical" evidence="13">
    <location>
        <begin position="452"/>
        <end position="473"/>
    </location>
</feature>
<evidence type="ECO:0000256" key="13">
    <source>
        <dbReference type="SAM" id="Phobius"/>
    </source>
</evidence>
<dbReference type="Pfam" id="PF02702">
    <property type="entry name" value="KdpD"/>
    <property type="match status" value="1"/>
</dbReference>
<dbReference type="GO" id="GO:0005524">
    <property type="term" value="F:ATP binding"/>
    <property type="evidence" value="ECO:0007669"/>
    <property type="project" value="UniProtKB-KW"/>
</dbReference>
<dbReference type="PANTHER" id="PTHR45569">
    <property type="entry name" value="SENSOR PROTEIN KDPD"/>
    <property type="match status" value="1"/>
</dbReference>
<keyword evidence="6 13" id="KW-0812">Transmembrane</keyword>
<evidence type="ECO:0000256" key="1">
    <source>
        <dbReference type="ARBA" id="ARBA00000085"/>
    </source>
</evidence>
<dbReference type="InterPro" id="IPR036890">
    <property type="entry name" value="HATPase_C_sf"/>
</dbReference>
<dbReference type="PROSITE" id="PS50109">
    <property type="entry name" value="HIS_KIN"/>
    <property type="match status" value="1"/>
</dbReference>
<dbReference type="SMART" id="SM00387">
    <property type="entry name" value="HATPase_c"/>
    <property type="match status" value="1"/>
</dbReference>
<dbReference type="Proteomes" id="UP000485880">
    <property type="component" value="Unassembled WGS sequence"/>
</dbReference>
<dbReference type="InterPro" id="IPR003594">
    <property type="entry name" value="HATPase_dom"/>
</dbReference>
<keyword evidence="16" id="KW-1185">Reference proteome</keyword>
<keyword evidence="9" id="KW-0067">ATP-binding</keyword>
<keyword evidence="11" id="KW-0902">Two-component regulatory system</keyword>
<dbReference type="InterPro" id="IPR029016">
    <property type="entry name" value="GAF-like_dom_sf"/>
</dbReference>
<dbReference type="Gene3D" id="3.40.50.300">
    <property type="entry name" value="P-loop containing nucleotide triphosphate hydrolases"/>
    <property type="match status" value="1"/>
</dbReference>
<dbReference type="Pfam" id="PF02518">
    <property type="entry name" value="HATPase_c"/>
    <property type="match status" value="1"/>
</dbReference>